<feature type="binding site" evidence="5 7">
    <location>
        <begin position="70"/>
        <end position="75"/>
    </location>
    <ligand>
        <name>FMN</name>
        <dbReference type="ChEBI" id="CHEBI:58210"/>
    </ligand>
</feature>
<dbReference type="AlphaFoldDB" id="A0A3M0G5U9"/>
<feature type="domain" description="Pyridoxamine 5'-phosphate oxidase N-terminal" evidence="8">
    <location>
        <begin position="48"/>
        <end position="167"/>
    </location>
</feature>
<dbReference type="GO" id="GO:0008615">
    <property type="term" value="P:pyridoxine biosynthetic process"/>
    <property type="evidence" value="ECO:0007669"/>
    <property type="project" value="UniProtKB-UniRule"/>
</dbReference>
<feature type="binding site" evidence="5 6">
    <location>
        <position position="140"/>
    </location>
    <ligand>
        <name>substrate</name>
    </ligand>
</feature>
<organism evidence="10 11">
    <name type="scientific">Tessaracoccus antarcticus</name>
    <dbReference type="NCBI Taxonomy" id="2479848"/>
    <lineage>
        <taxon>Bacteria</taxon>
        <taxon>Bacillati</taxon>
        <taxon>Actinomycetota</taxon>
        <taxon>Actinomycetes</taxon>
        <taxon>Propionibacteriales</taxon>
        <taxon>Propionibacteriaceae</taxon>
        <taxon>Tessaracoccus</taxon>
    </lineage>
</organism>
<dbReference type="InterPro" id="IPR011576">
    <property type="entry name" value="Pyridox_Oxase_N"/>
</dbReference>
<comment type="function">
    <text evidence="5">Catalyzes the oxidation of either pyridoxine 5'-phosphate (PNP) or pyridoxamine 5'-phosphate (PMP) into pyridoxal 5'-phosphate (PLP).</text>
</comment>
<dbReference type="NCBIfam" id="NF004231">
    <property type="entry name" value="PRK05679.1"/>
    <property type="match status" value="1"/>
</dbReference>
<keyword evidence="2 5" id="KW-0285">Flavoprotein</keyword>
<evidence type="ECO:0000256" key="4">
    <source>
        <dbReference type="ARBA" id="ARBA00023002"/>
    </source>
</evidence>
<evidence type="ECO:0000259" key="8">
    <source>
        <dbReference type="Pfam" id="PF01243"/>
    </source>
</evidence>
<comment type="cofactor">
    <cofactor evidence="5 7">
        <name>FMN</name>
        <dbReference type="ChEBI" id="CHEBI:58210"/>
    </cofactor>
    <text evidence="5 7">Binds 1 FMN per subunit.</text>
</comment>
<feature type="binding site" evidence="5 6">
    <location>
        <position position="136"/>
    </location>
    <ligand>
        <name>substrate</name>
    </ligand>
</feature>
<dbReference type="Pfam" id="PF01243">
    <property type="entry name" value="PNPOx_N"/>
    <property type="match status" value="1"/>
</dbReference>
<evidence type="ECO:0000256" key="6">
    <source>
        <dbReference type="PIRSR" id="PIRSR000190-1"/>
    </source>
</evidence>
<comment type="catalytic activity">
    <reaction evidence="5">
        <text>pyridoxine 5'-phosphate + O2 = pyridoxal 5'-phosphate + H2O2</text>
        <dbReference type="Rhea" id="RHEA:15149"/>
        <dbReference type="ChEBI" id="CHEBI:15379"/>
        <dbReference type="ChEBI" id="CHEBI:16240"/>
        <dbReference type="ChEBI" id="CHEBI:58589"/>
        <dbReference type="ChEBI" id="CHEBI:597326"/>
        <dbReference type="EC" id="1.4.3.5"/>
    </reaction>
</comment>
<dbReference type="GO" id="GO:0004733">
    <property type="term" value="F:pyridoxamine phosphate oxidase activity"/>
    <property type="evidence" value="ECO:0007669"/>
    <property type="project" value="UniProtKB-UniRule"/>
</dbReference>
<dbReference type="HAMAP" id="MF_01629">
    <property type="entry name" value="PdxH"/>
    <property type="match status" value="1"/>
</dbReference>
<name>A0A3M0G5U9_9ACTN</name>
<dbReference type="OrthoDB" id="9780392at2"/>
<dbReference type="InterPro" id="IPR000659">
    <property type="entry name" value="Pyridox_Oxase"/>
</dbReference>
<feature type="binding site" evidence="5 6">
    <location>
        <position position="75"/>
    </location>
    <ligand>
        <name>substrate</name>
    </ligand>
</feature>
<comment type="pathway">
    <text evidence="5">Cofactor metabolism; pyridoxal 5'-phosphate salvage; pyridoxal 5'-phosphate from pyridoxine 5'-phosphate: step 1/1.</text>
</comment>
<feature type="binding site" evidence="5 7">
    <location>
        <begin position="85"/>
        <end position="86"/>
    </location>
    <ligand>
        <name>FMN</name>
        <dbReference type="ChEBI" id="CHEBI:58210"/>
    </ligand>
</feature>
<evidence type="ECO:0000256" key="1">
    <source>
        <dbReference type="ARBA" id="ARBA00007301"/>
    </source>
</evidence>
<comment type="similarity">
    <text evidence="1 5">Belongs to the pyridoxamine 5'-phosphate oxidase family.</text>
</comment>
<feature type="binding site" evidence="5 7">
    <location>
        <position position="194"/>
    </location>
    <ligand>
        <name>FMN</name>
        <dbReference type="ChEBI" id="CHEBI:58210"/>
    </ligand>
</feature>
<feature type="binding site" evidence="5 7">
    <location>
        <position position="114"/>
    </location>
    <ligand>
        <name>FMN</name>
        <dbReference type="ChEBI" id="CHEBI:58210"/>
    </ligand>
</feature>
<keyword evidence="5" id="KW-0664">Pyridoxine biosynthesis</keyword>
<dbReference type="UniPathway" id="UPA01068">
    <property type="reaction ID" value="UER00304"/>
</dbReference>
<evidence type="ECO:0000256" key="3">
    <source>
        <dbReference type="ARBA" id="ARBA00022643"/>
    </source>
</evidence>
<dbReference type="PANTHER" id="PTHR10851:SF0">
    <property type="entry name" value="PYRIDOXINE-5'-PHOSPHATE OXIDASE"/>
    <property type="match status" value="1"/>
</dbReference>
<sequence length="221" mass="25220">MSTRDLRSRRLSYDADTLVDNPAGEPFDLFDAWMSDATAGQDEGRPFEATSMTVSTVTQLADGTWQPQARVVLLKEYDEEGFVFYTNLESDKGRALAANPRVCLSFNWSELERQVRIDGVAHQVDRSQVNDYFSVRPRASQTGAWASHQSQPIGSREELEQAFSDAEERFAEQPVPVPPFWGGFRVVPQRIEFWQGRRSRLHDRIVFTRTDAGWDVTRLCP</sequence>
<dbReference type="PIRSF" id="PIRSF000190">
    <property type="entry name" value="Pyd_amn-ph_oxd"/>
    <property type="match status" value="1"/>
</dbReference>
<dbReference type="PROSITE" id="PS01064">
    <property type="entry name" value="PYRIDOX_OXIDASE"/>
    <property type="match status" value="1"/>
</dbReference>
<comment type="catalytic activity">
    <reaction evidence="5">
        <text>pyridoxamine 5'-phosphate + O2 + H2O = pyridoxal 5'-phosphate + H2O2 + NH4(+)</text>
        <dbReference type="Rhea" id="RHEA:15817"/>
        <dbReference type="ChEBI" id="CHEBI:15377"/>
        <dbReference type="ChEBI" id="CHEBI:15379"/>
        <dbReference type="ChEBI" id="CHEBI:16240"/>
        <dbReference type="ChEBI" id="CHEBI:28938"/>
        <dbReference type="ChEBI" id="CHEBI:58451"/>
        <dbReference type="ChEBI" id="CHEBI:597326"/>
        <dbReference type="EC" id="1.4.3.5"/>
    </reaction>
</comment>
<comment type="pathway">
    <text evidence="5">Cofactor metabolism; pyridoxal 5'-phosphate salvage; pyridoxal 5'-phosphate from pyridoxamine 5'-phosphate: step 1/1.</text>
</comment>
<accession>A0A3M0G5U9</accession>
<dbReference type="EC" id="1.4.3.5" evidence="5"/>
<feature type="binding site" evidence="5 7">
    <location>
        <position position="204"/>
    </location>
    <ligand>
        <name>FMN</name>
        <dbReference type="ChEBI" id="CHEBI:58210"/>
    </ligand>
</feature>
<protein>
    <recommendedName>
        <fullName evidence="5">Pyridoxine/pyridoxamine 5'-phosphate oxidase</fullName>
        <ecNumber evidence="5">1.4.3.5</ecNumber>
    </recommendedName>
    <alternativeName>
        <fullName evidence="5">PNP/PMP oxidase</fullName>
        <shortName evidence="5">PNPOx</shortName>
    </alternativeName>
    <alternativeName>
        <fullName evidence="5">Pyridoxal 5'-phosphate synthase</fullName>
    </alternativeName>
</protein>
<dbReference type="InterPro" id="IPR019740">
    <property type="entry name" value="Pyridox_Oxase_CS"/>
</dbReference>
<dbReference type="Gene3D" id="2.30.110.10">
    <property type="entry name" value="Electron Transport, Fmn-binding Protein, Chain A"/>
    <property type="match status" value="1"/>
</dbReference>
<proteinExistence type="inferred from homology"/>
<evidence type="ECO:0000313" key="10">
    <source>
        <dbReference type="EMBL" id="RMB59938.1"/>
    </source>
</evidence>
<evidence type="ECO:0000256" key="2">
    <source>
        <dbReference type="ARBA" id="ARBA00022630"/>
    </source>
</evidence>
<feature type="binding site" evidence="5 7">
    <location>
        <begin position="149"/>
        <end position="150"/>
    </location>
    <ligand>
        <name>FMN</name>
        <dbReference type="ChEBI" id="CHEBI:58210"/>
    </ligand>
</feature>
<comment type="subunit">
    <text evidence="5">Homodimer.</text>
</comment>
<evidence type="ECO:0000256" key="7">
    <source>
        <dbReference type="PIRSR" id="PIRSR000190-2"/>
    </source>
</evidence>
<dbReference type="RefSeq" id="WP_121901419.1">
    <property type="nucleotide sequence ID" value="NZ_REFW01000002.1"/>
</dbReference>
<evidence type="ECO:0000313" key="11">
    <source>
        <dbReference type="Proteomes" id="UP000275256"/>
    </source>
</evidence>
<dbReference type="InterPro" id="IPR019576">
    <property type="entry name" value="Pyridoxamine_oxidase_dimer_C"/>
</dbReference>
<dbReference type="GO" id="GO:0010181">
    <property type="term" value="F:FMN binding"/>
    <property type="evidence" value="ECO:0007669"/>
    <property type="project" value="UniProtKB-UniRule"/>
</dbReference>
<dbReference type="Proteomes" id="UP000275256">
    <property type="component" value="Unassembled WGS sequence"/>
</dbReference>
<evidence type="ECO:0000259" key="9">
    <source>
        <dbReference type="Pfam" id="PF10590"/>
    </source>
</evidence>
<gene>
    <name evidence="5 10" type="primary">pdxH</name>
    <name evidence="10" type="ORF">EAX62_09415</name>
</gene>
<feature type="binding site" evidence="5 6">
    <location>
        <position position="132"/>
    </location>
    <ligand>
        <name>substrate</name>
    </ligand>
</feature>
<keyword evidence="4 5" id="KW-0560">Oxidoreductase</keyword>
<feature type="binding site" evidence="5 7">
    <location>
        <position position="92"/>
    </location>
    <ligand>
        <name>FMN</name>
        <dbReference type="ChEBI" id="CHEBI:58210"/>
    </ligand>
</feature>
<keyword evidence="11" id="KW-1185">Reference proteome</keyword>
<reference evidence="10 11" key="1">
    <citation type="submission" date="2018-10" db="EMBL/GenBank/DDBJ databases">
        <title>Tessaracoccus antarcticuss sp. nov., isolated from sediment.</title>
        <authorList>
            <person name="Zhou L.Y."/>
            <person name="Du Z.J."/>
        </authorList>
    </citation>
    <scope>NUCLEOTIDE SEQUENCE [LARGE SCALE GENOMIC DNA]</scope>
    <source>
        <strain evidence="10 11">JDX10</strain>
    </source>
</reference>
<keyword evidence="3 5" id="KW-0288">FMN</keyword>
<feature type="domain" description="Pyridoxine 5'-phosphate oxidase dimerisation C-terminal" evidence="9">
    <location>
        <begin position="181"/>
        <end position="221"/>
    </location>
</feature>
<comment type="caution">
    <text evidence="10">The sequence shown here is derived from an EMBL/GenBank/DDBJ whole genome shotgun (WGS) entry which is preliminary data.</text>
</comment>
<dbReference type="PANTHER" id="PTHR10851">
    <property type="entry name" value="PYRIDOXINE-5-PHOSPHATE OXIDASE"/>
    <property type="match status" value="1"/>
</dbReference>
<dbReference type="NCBIfam" id="TIGR00558">
    <property type="entry name" value="pdxH"/>
    <property type="match status" value="1"/>
</dbReference>
<dbReference type="Pfam" id="PF10590">
    <property type="entry name" value="PNP_phzG_C"/>
    <property type="match status" value="1"/>
</dbReference>
<dbReference type="SUPFAM" id="SSF50475">
    <property type="entry name" value="FMN-binding split barrel"/>
    <property type="match status" value="1"/>
</dbReference>
<dbReference type="EMBL" id="REFW01000002">
    <property type="protein sequence ID" value="RMB59938.1"/>
    <property type="molecule type" value="Genomic_DNA"/>
</dbReference>
<feature type="binding site" evidence="6">
    <location>
        <begin position="10"/>
        <end position="13"/>
    </location>
    <ligand>
        <name>substrate</name>
    </ligand>
</feature>
<feature type="binding site" evidence="5 6">
    <location>
        <begin position="200"/>
        <end position="202"/>
    </location>
    <ligand>
        <name>substrate</name>
    </ligand>
</feature>
<evidence type="ECO:0000256" key="5">
    <source>
        <dbReference type="HAMAP-Rule" id="MF_01629"/>
    </source>
</evidence>
<comment type="caution">
    <text evidence="5">Lacks conserved residue(s) required for the propagation of feature annotation.</text>
</comment>
<dbReference type="InterPro" id="IPR012349">
    <property type="entry name" value="Split_barrel_FMN-bd"/>
</dbReference>